<reference evidence="1 2" key="1">
    <citation type="submission" date="2021-02" db="EMBL/GenBank/DDBJ databases">
        <title>Genomic and phenotypic characterization of Pseudomonas hygromyciniae, a novel bacterial species discovered from a commercially purchased antibiotic vial.</title>
        <authorList>
            <person name="Turner T.L."/>
            <person name="Mitra S.D."/>
            <person name="Kochan T.J."/>
            <person name="Pincus N.B."/>
            <person name="Lebrun-Corbin M."/>
            <person name="Cheung B."/>
            <person name="Gatesy S.W."/>
            <person name="Afzal T."/>
            <person name="Ozer E.A."/>
            <person name="Hauser A.R."/>
        </authorList>
    </citation>
    <scope>NUCLEOTIDE SEQUENCE [LARGE SCALE GENOMIC DNA]</scope>
    <source>
        <strain evidence="1 2">SDM007</strain>
        <plasmid evidence="1 2">pSDM007</plasmid>
    </source>
</reference>
<accession>A0ABX7K773</accession>
<dbReference type="PROSITE" id="PS51257">
    <property type="entry name" value="PROKAR_LIPOPROTEIN"/>
    <property type="match status" value="1"/>
</dbReference>
<name>A0ABX7K773_9PSED</name>
<protein>
    <submittedName>
        <fullName evidence="1">Uncharacterized protein</fullName>
    </submittedName>
</protein>
<evidence type="ECO:0000313" key="2">
    <source>
        <dbReference type="Proteomes" id="UP000663249"/>
    </source>
</evidence>
<evidence type="ECO:0000313" key="1">
    <source>
        <dbReference type="EMBL" id="QSB42483.1"/>
    </source>
</evidence>
<sequence>MKNSNISIRTGFLAVGIALLVGCSSPQKVKSVQLPDPQTVPKEKWSDAMHVLTAMKISGQRDVPREKAESFASTAPGNTAAAGADAAVAGVSLAAPPSGFSGGAAASASLGLMILGGSSDPSHATQVVAWVPADQASSPAEASALALAKVEEARNRVFVKGMSKLPMHVGKYPDGHSRAYASLADSYAERPIPFTDAPSPAPEFLKSAAAYGPIFIRDNQFVLDASKNGMTVSDAMLLASRNLPAWIYIYHPGQKLRNNSIPAAIFNQGEAKYFIGK</sequence>
<proteinExistence type="predicted"/>
<keyword evidence="1" id="KW-0614">Plasmid</keyword>
<geneLocation type="plasmid" evidence="1 2">
    <name>pSDM007</name>
</geneLocation>
<dbReference type="Proteomes" id="UP000663249">
    <property type="component" value="Plasmid pSDM007"/>
</dbReference>
<keyword evidence="2" id="KW-1185">Reference proteome</keyword>
<gene>
    <name evidence="1" type="ORF">JTY93_28365</name>
</gene>
<dbReference type="EMBL" id="CP070507">
    <property type="protein sequence ID" value="QSB42483.1"/>
    <property type="molecule type" value="Genomic_DNA"/>
</dbReference>
<organism evidence="1 2">
    <name type="scientific">Pseudomonas hygromyciniae</name>
    <dbReference type="NCBI Taxonomy" id="2812000"/>
    <lineage>
        <taxon>Bacteria</taxon>
        <taxon>Pseudomonadati</taxon>
        <taxon>Pseudomonadota</taxon>
        <taxon>Gammaproteobacteria</taxon>
        <taxon>Pseudomonadales</taxon>
        <taxon>Pseudomonadaceae</taxon>
        <taxon>Pseudomonas</taxon>
    </lineage>
</organism>
<dbReference type="RefSeq" id="WP_169990584.1">
    <property type="nucleotide sequence ID" value="NZ_CP070507.1"/>
</dbReference>